<dbReference type="AlphaFoldDB" id="A0A3M4M7A0"/>
<proteinExistence type="predicted"/>
<dbReference type="Proteomes" id="UP000277236">
    <property type="component" value="Unassembled WGS sequence"/>
</dbReference>
<evidence type="ECO:0000313" key="1">
    <source>
        <dbReference type="EMBL" id="RMQ49449.1"/>
    </source>
</evidence>
<accession>A0A3M4M7A0</accession>
<sequence length="198" mass="22570">MYMNITLIVDQRLTYREALKIAYDKAKLDGELDELTEASCQAEFKKPPPAAIYHESDMVSSGGTSDTGGVYFKMWTFREAYEQAKINARVCVTESLSDKISDVVFEIKKTLQESRAELTEQDLKFSINEAGEFRPVLLPGKSNQVQENFFTNLLNENENLRTLALEYVRMVASVIDFTLEGRSAFYARYFAPEKADCH</sequence>
<dbReference type="EMBL" id="RBRE01000016">
    <property type="protein sequence ID" value="RMQ49449.1"/>
    <property type="molecule type" value="Genomic_DNA"/>
</dbReference>
<comment type="caution">
    <text evidence="1">The sequence shown here is derived from an EMBL/GenBank/DDBJ whole genome shotgun (WGS) entry which is preliminary data.</text>
</comment>
<protein>
    <submittedName>
        <fullName evidence="1">Uncharacterized protein</fullName>
    </submittedName>
</protein>
<organism evidence="1 2">
    <name type="scientific">Pseudomonas cichorii</name>
    <dbReference type="NCBI Taxonomy" id="36746"/>
    <lineage>
        <taxon>Bacteria</taxon>
        <taxon>Pseudomonadati</taxon>
        <taxon>Pseudomonadota</taxon>
        <taxon>Gammaproteobacteria</taxon>
        <taxon>Pseudomonadales</taxon>
        <taxon>Pseudomonadaceae</taxon>
        <taxon>Pseudomonas</taxon>
    </lineage>
</organism>
<name>A0A3M4M7A0_PSECI</name>
<gene>
    <name evidence="1" type="ORF">ALQ04_03428</name>
</gene>
<evidence type="ECO:0000313" key="2">
    <source>
        <dbReference type="Proteomes" id="UP000277236"/>
    </source>
</evidence>
<reference evidence="1 2" key="1">
    <citation type="submission" date="2018-08" db="EMBL/GenBank/DDBJ databases">
        <title>Recombination of ecologically and evolutionarily significant loci maintains genetic cohesion in the Pseudomonas syringae species complex.</title>
        <authorList>
            <person name="Dillon M."/>
            <person name="Thakur S."/>
            <person name="Almeida R.N.D."/>
            <person name="Weir B.S."/>
            <person name="Guttman D.S."/>
        </authorList>
    </citation>
    <scope>NUCLEOTIDE SEQUENCE [LARGE SCALE GENOMIC DNA]</scope>
    <source>
        <strain evidence="1 2">ICMP 3353</strain>
    </source>
</reference>